<sequence length="51" mass="6251">MPKKDLELEKRWRIKFDEYKKSGQSVKGWCKENGIVPTTFRYWLKKFVTVK</sequence>
<evidence type="ECO:0008006" key="3">
    <source>
        <dbReference type="Google" id="ProtNLM"/>
    </source>
</evidence>
<dbReference type="KEGG" id="ccl:Clocl_2334"/>
<reference evidence="2" key="1">
    <citation type="submission" date="2011-12" db="EMBL/GenBank/DDBJ databases">
        <title>Complete sequence of Clostridium clariflavum DSM 19732.</title>
        <authorList>
            <consortium name="US DOE Joint Genome Institute"/>
            <person name="Lucas S."/>
            <person name="Han J."/>
            <person name="Lapidus A."/>
            <person name="Cheng J.-F."/>
            <person name="Goodwin L."/>
            <person name="Pitluck S."/>
            <person name="Peters L."/>
            <person name="Teshima H."/>
            <person name="Detter J.C."/>
            <person name="Han C."/>
            <person name="Tapia R."/>
            <person name="Land M."/>
            <person name="Hauser L."/>
            <person name="Kyrpides N."/>
            <person name="Ivanova N."/>
            <person name="Pagani I."/>
            <person name="Kitzmiller T."/>
            <person name="Lynd L."/>
            <person name="Izquierdo J."/>
            <person name="Woyke T."/>
        </authorList>
    </citation>
    <scope>NUCLEOTIDE SEQUENCE [LARGE SCALE GENOMIC DNA]</scope>
    <source>
        <strain evidence="2">DSM 19732 / NBRC 101661 / EBR45</strain>
    </source>
</reference>
<accession>G8LYF0</accession>
<protein>
    <recommendedName>
        <fullName evidence="3">Transposase</fullName>
    </recommendedName>
</protein>
<dbReference type="EMBL" id="CP003065">
    <property type="protein sequence ID" value="AEV68919.1"/>
    <property type="molecule type" value="Genomic_DNA"/>
</dbReference>
<evidence type="ECO:0000313" key="2">
    <source>
        <dbReference type="Proteomes" id="UP000005435"/>
    </source>
</evidence>
<dbReference type="AlphaFoldDB" id="G8LYF0"/>
<dbReference type="HOGENOM" id="CLU_3097324_0_0_9"/>
<evidence type="ECO:0000313" key="1">
    <source>
        <dbReference type="EMBL" id="AEV68919.1"/>
    </source>
</evidence>
<keyword evidence="2" id="KW-1185">Reference proteome</keyword>
<dbReference type="Proteomes" id="UP000005435">
    <property type="component" value="Chromosome"/>
</dbReference>
<dbReference type="RefSeq" id="WP_014255494.1">
    <property type="nucleotide sequence ID" value="NC_016627.1"/>
</dbReference>
<organism evidence="1 2">
    <name type="scientific">Acetivibrio clariflavus (strain DSM 19732 / NBRC 101661 / EBR45)</name>
    <name type="common">Clostridium clariflavum</name>
    <dbReference type="NCBI Taxonomy" id="720554"/>
    <lineage>
        <taxon>Bacteria</taxon>
        <taxon>Bacillati</taxon>
        <taxon>Bacillota</taxon>
        <taxon>Clostridia</taxon>
        <taxon>Eubacteriales</taxon>
        <taxon>Oscillospiraceae</taxon>
        <taxon>Acetivibrio</taxon>
    </lineage>
</organism>
<proteinExistence type="predicted"/>
<gene>
    <name evidence="1" type="ordered locus">Clocl_2334</name>
</gene>
<dbReference type="STRING" id="720554.Clocl_2334"/>
<dbReference type="NCBIfam" id="NF047593">
    <property type="entry name" value="IS66_ISAeme5_TnpA"/>
    <property type="match status" value="1"/>
</dbReference>
<name>G8LYF0_ACECE</name>
<reference evidence="1 2" key="2">
    <citation type="journal article" date="2012" name="Stand. Genomic Sci.">
        <title>Complete Genome Sequence of Clostridium clariflavum DSM 19732.</title>
        <authorList>
            <person name="Izquierdo J.A."/>
            <person name="Goodwin L."/>
            <person name="Davenport K.W."/>
            <person name="Teshima H."/>
            <person name="Bruce D."/>
            <person name="Detter C."/>
            <person name="Tapia R."/>
            <person name="Han S."/>
            <person name="Land M."/>
            <person name="Hauser L."/>
            <person name="Jeffries C.D."/>
            <person name="Han J."/>
            <person name="Pitluck S."/>
            <person name="Nolan M."/>
            <person name="Chen A."/>
            <person name="Huntemann M."/>
            <person name="Mavromatis K."/>
            <person name="Mikhailova N."/>
            <person name="Liolios K."/>
            <person name="Woyke T."/>
            <person name="Lynd L.R."/>
        </authorList>
    </citation>
    <scope>NUCLEOTIDE SEQUENCE [LARGE SCALE GENOMIC DNA]</scope>
    <source>
        <strain evidence="2">DSM 19732 / NBRC 101661 / EBR45</strain>
    </source>
</reference>